<keyword evidence="6 9" id="KW-0539">Nucleus</keyword>
<dbReference type="PROSITE" id="PS51133">
    <property type="entry name" value="ZF_TFIIS_2"/>
    <property type="match status" value="1"/>
</dbReference>
<dbReference type="SUPFAM" id="SSF47676">
    <property type="entry name" value="Conserved domain common to transcription factors TFIIS, elongin A, CRSP70"/>
    <property type="match status" value="1"/>
</dbReference>
<dbReference type="Proteomes" id="UP000324629">
    <property type="component" value="Unassembled WGS sequence"/>
</dbReference>
<dbReference type="GO" id="GO:0008270">
    <property type="term" value="F:zinc ion binding"/>
    <property type="evidence" value="ECO:0007669"/>
    <property type="project" value="UniProtKB-KW"/>
</dbReference>
<sequence length="395" mass="44322">VKVQSSRPVITMEETERVAKRLEKMLKNGRIEEETALKYLRRLRGVDMTLDILTKTGVGIIINKIRKESDNPEVATLGKNIIKQWKKLVPDKVESSVASNVNTKRSPDSKNGVGSDDGGPSEIKRSRAEKSEPVESTVPPASRGYFPIQTMTTTDQFRLKAREMLQSALECGTIPSGAYESEFLAIRIESAIFDIFNSTDSKYKQRVRTRVMNLRDSNNPNLRLNVLMGHVNPEKLASMTSEEMASKEMKDLREKYTKETIEDHQMAVTGGTETDLLTCGKCKQSKCTYNQASGPPLSPIGHSTPSLCCQFQFFSESRCRRSLLSASGVQTRSADEPMTTFVYCNHCGHRWKVGWRWTGMRLCFVQSVVQMLAINMFISKCFVCSLITLSSRGVS</sequence>
<comment type="similarity">
    <text evidence="2">Belongs to the TFS-II family.</text>
</comment>
<dbReference type="PROSITE" id="PS51319">
    <property type="entry name" value="TFIIS_N"/>
    <property type="match status" value="1"/>
</dbReference>
<keyword evidence="14" id="KW-0251">Elongation factor</keyword>
<comment type="subcellular location">
    <subcellularLocation>
        <location evidence="1 9">Nucleus</location>
    </subcellularLocation>
</comment>
<dbReference type="GO" id="GO:0006351">
    <property type="term" value="P:DNA-templated transcription"/>
    <property type="evidence" value="ECO:0007669"/>
    <property type="project" value="InterPro"/>
</dbReference>
<dbReference type="SMART" id="SM00509">
    <property type="entry name" value="TFS2N"/>
    <property type="match status" value="1"/>
</dbReference>
<evidence type="ECO:0000259" key="11">
    <source>
        <dbReference type="PROSITE" id="PS51133"/>
    </source>
</evidence>
<dbReference type="PANTHER" id="PTHR11477">
    <property type="entry name" value="TRANSCRIPTION FACTOR S-II ZINC FINGER DOMAIN-CONTAINING PROTEIN"/>
    <property type="match status" value="1"/>
</dbReference>
<dbReference type="GO" id="GO:0003676">
    <property type="term" value="F:nucleic acid binding"/>
    <property type="evidence" value="ECO:0007669"/>
    <property type="project" value="InterPro"/>
</dbReference>
<feature type="compositionally biased region" description="Basic and acidic residues" evidence="10">
    <location>
        <begin position="122"/>
        <end position="133"/>
    </location>
</feature>
<evidence type="ECO:0000259" key="13">
    <source>
        <dbReference type="PROSITE" id="PS51321"/>
    </source>
</evidence>
<dbReference type="Pfam" id="PF01096">
    <property type="entry name" value="Zn_ribbon_TFIIS"/>
    <property type="match status" value="1"/>
</dbReference>
<dbReference type="GO" id="GO:0005634">
    <property type="term" value="C:nucleus"/>
    <property type="evidence" value="ECO:0007669"/>
    <property type="project" value="UniProtKB-SubCell"/>
</dbReference>
<dbReference type="Pfam" id="PF07500">
    <property type="entry name" value="TFIIS_M"/>
    <property type="match status" value="1"/>
</dbReference>
<dbReference type="SMART" id="SM00510">
    <property type="entry name" value="TFS2M"/>
    <property type="match status" value="1"/>
</dbReference>
<dbReference type="Pfam" id="PF08711">
    <property type="entry name" value="Med26"/>
    <property type="match status" value="1"/>
</dbReference>
<organism evidence="14 15">
    <name type="scientific">Paragonimus westermani</name>
    <dbReference type="NCBI Taxonomy" id="34504"/>
    <lineage>
        <taxon>Eukaryota</taxon>
        <taxon>Metazoa</taxon>
        <taxon>Spiralia</taxon>
        <taxon>Lophotrochozoa</taxon>
        <taxon>Platyhelminthes</taxon>
        <taxon>Trematoda</taxon>
        <taxon>Digenea</taxon>
        <taxon>Plagiorchiida</taxon>
        <taxon>Troglotremata</taxon>
        <taxon>Troglotrematidae</taxon>
        <taxon>Paragonimus</taxon>
    </lineage>
</organism>
<evidence type="ECO:0000259" key="12">
    <source>
        <dbReference type="PROSITE" id="PS51319"/>
    </source>
</evidence>
<dbReference type="InterPro" id="IPR036575">
    <property type="entry name" value="TFIIS_cen_dom_sf"/>
</dbReference>
<comment type="function">
    <text evidence="7">Necessary for efficient RNA polymerase II transcription elongation past template-encoded arresting sites. The arresting sites in DNA have the property of trapping a certain fraction of elongating RNA polymerases that pass through, resulting in locked ternary complexes. Cleavage of the nascent transcript by S-II allows the resumption of elongation from the new 3'-terminus.</text>
</comment>
<feature type="region of interest" description="Disordered" evidence="10">
    <location>
        <begin position="96"/>
        <end position="146"/>
    </location>
</feature>
<evidence type="ECO:0000256" key="6">
    <source>
        <dbReference type="ARBA" id="ARBA00023242"/>
    </source>
</evidence>
<dbReference type="SUPFAM" id="SSF46942">
    <property type="entry name" value="Elongation factor TFIIS domain 2"/>
    <property type="match status" value="1"/>
</dbReference>
<evidence type="ECO:0000256" key="1">
    <source>
        <dbReference type="ARBA" id="ARBA00004123"/>
    </source>
</evidence>
<evidence type="ECO:0000256" key="9">
    <source>
        <dbReference type="PROSITE-ProRule" id="PRU00649"/>
    </source>
</evidence>
<dbReference type="Gene3D" id="1.10.472.30">
    <property type="entry name" value="Transcription elongation factor S-II, central domain"/>
    <property type="match status" value="1"/>
</dbReference>
<accession>A0A5J4NUM7</accession>
<evidence type="ECO:0000256" key="7">
    <source>
        <dbReference type="ARBA" id="ARBA00025408"/>
    </source>
</evidence>
<evidence type="ECO:0000256" key="4">
    <source>
        <dbReference type="ARBA" id="ARBA00022771"/>
    </source>
</evidence>
<dbReference type="CDD" id="cd00183">
    <property type="entry name" value="TFIIS_I"/>
    <property type="match status" value="1"/>
</dbReference>
<keyword evidence="15" id="KW-1185">Reference proteome</keyword>
<dbReference type="AlphaFoldDB" id="A0A5J4NUM7"/>
<feature type="non-terminal residue" evidence="14">
    <location>
        <position position="1"/>
    </location>
</feature>
<comment type="caution">
    <text evidence="14">The sequence shown here is derived from an EMBL/GenBank/DDBJ whole genome shotgun (WGS) entry which is preliminary data.</text>
</comment>
<gene>
    <name evidence="14" type="ORF">DEA37_0012023</name>
</gene>
<keyword evidence="5" id="KW-0862">Zinc</keyword>
<evidence type="ECO:0000313" key="15">
    <source>
        <dbReference type="Proteomes" id="UP000324629"/>
    </source>
</evidence>
<evidence type="ECO:0000313" key="14">
    <source>
        <dbReference type="EMBL" id="KAA3678828.1"/>
    </source>
</evidence>
<dbReference type="SMART" id="SM00440">
    <property type="entry name" value="ZnF_C2C2"/>
    <property type="match status" value="1"/>
</dbReference>
<feature type="domain" description="TFIIS N-terminal" evidence="12">
    <location>
        <begin position="13"/>
        <end position="92"/>
    </location>
</feature>
<evidence type="ECO:0000256" key="2">
    <source>
        <dbReference type="ARBA" id="ARBA00009647"/>
    </source>
</evidence>
<dbReference type="Gene3D" id="1.20.930.10">
    <property type="entry name" value="Conserved domain common to transcription factors TFIIS, elongin A, CRSP70"/>
    <property type="match status" value="1"/>
</dbReference>
<feature type="domain" description="TFIIS-type" evidence="11">
    <location>
        <begin position="275"/>
        <end position="352"/>
    </location>
</feature>
<dbReference type="InterPro" id="IPR001222">
    <property type="entry name" value="Znf_TFIIS"/>
</dbReference>
<dbReference type="CDD" id="cd13749">
    <property type="entry name" value="Zn-ribbon_TFIIS"/>
    <property type="match status" value="1"/>
</dbReference>
<name>A0A5J4NUM7_9TREM</name>
<evidence type="ECO:0000256" key="8">
    <source>
        <dbReference type="PROSITE-ProRule" id="PRU00472"/>
    </source>
</evidence>
<dbReference type="InterPro" id="IPR017923">
    <property type="entry name" value="TFIIS_N"/>
</dbReference>
<dbReference type="SUPFAM" id="SSF57783">
    <property type="entry name" value="Zinc beta-ribbon"/>
    <property type="match status" value="1"/>
</dbReference>
<keyword evidence="4 8" id="KW-0863">Zinc-finger</keyword>
<dbReference type="InterPro" id="IPR035100">
    <property type="entry name" value="TF_IIS-typ"/>
</dbReference>
<dbReference type="InterPro" id="IPR035441">
    <property type="entry name" value="TFIIS/LEDGF_dom_sf"/>
</dbReference>
<dbReference type="PROSITE" id="PS51321">
    <property type="entry name" value="TFIIS_CENTRAL"/>
    <property type="match status" value="1"/>
</dbReference>
<evidence type="ECO:0000256" key="5">
    <source>
        <dbReference type="ARBA" id="ARBA00022833"/>
    </source>
</evidence>
<dbReference type="PANTHER" id="PTHR11477:SF0">
    <property type="entry name" value="IP08861P-RELATED"/>
    <property type="match status" value="1"/>
</dbReference>
<protein>
    <submittedName>
        <fullName evidence="14">Transcription elongation factor S-II</fullName>
    </submittedName>
</protein>
<proteinExistence type="inferred from homology"/>
<keyword evidence="3" id="KW-0479">Metal-binding</keyword>
<evidence type="ECO:0000256" key="10">
    <source>
        <dbReference type="SAM" id="MobiDB-lite"/>
    </source>
</evidence>
<dbReference type="Gene3D" id="2.20.25.10">
    <property type="match status" value="1"/>
</dbReference>
<keyword evidence="14" id="KW-0648">Protein biosynthesis</keyword>
<dbReference type="PIRSF" id="PIRSF006704">
    <property type="entry name" value="TF_IIS"/>
    <property type="match status" value="1"/>
</dbReference>
<feature type="domain" description="TFIIS central" evidence="13">
    <location>
        <begin position="157"/>
        <end position="272"/>
    </location>
</feature>
<dbReference type="InterPro" id="IPR003617">
    <property type="entry name" value="TFIIS/CRSP70_N_sub"/>
</dbReference>
<dbReference type="InterPro" id="IPR003618">
    <property type="entry name" value="TFIIS_cen_dom"/>
</dbReference>
<reference evidence="14 15" key="1">
    <citation type="journal article" date="2019" name="Gigascience">
        <title>Whole-genome sequence of the oriental lung fluke Paragonimus westermani.</title>
        <authorList>
            <person name="Oey H."/>
            <person name="Zakrzewski M."/>
            <person name="Narain K."/>
            <person name="Devi K.R."/>
            <person name="Agatsuma T."/>
            <person name="Nawaratna S."/>
            <person name="Gobert G.N."/>
            <person name="Jones M.K."/>
            <person name="Ragan M.A."/>
            <person name="McManus D.P."/>
            <person name="Krause L."/>
        </authorList>
    </citation>
    <scope>NUCLEOTIDE SEQUENCE [LARGE SCALE GENOMIC DNA]</scope>
    <source>
        <strain evidence="14 15">IND2009</strain>
    </source>
</reference>
<dbReference type="EMBL" id="QNGE01000945">
    <property type="protein sequence ID" value="KAA3678828.1"/>
    <property type="molecule type" value="Genomic_DNA"/>
</dbReference>
<evidence type="ECO:0000256" key="3">
    <source>
        <dbReference type="ARBA" id="ARBA00022723"/>
    </source>
</evidence>
<dbReference type="GO" id="GO:0003746">
    <property type="term" value="F:translation elongation factor activity"/>
    <property type="evidence" value="ECO:0007669"/>
    <property type="project" value="UniProtKB-KW"/>
</dbReference>